<dbReference type="GO" id="GO:0016020">
    <property type="term" value="C:membrane"/>
    <property type="evidence" value="ECO:0007669"/>
    <property type="project" value="InterPro"/>
</dbReference>
<dbReference type="InterPro" id="IPR029063">
    <property type="entry name" value="SAM-dependent_MTases_sf"/>
</dbReference>
<keyword evidence="2" id="KW-0342">GTP-binding</keyword>
<dbReference type="HOGENOM" id="CLU_481546_0_0_1"/>
<dbReference type="PROSITE" id="PS51421">
    <property type="entry name" value="RAS"/>
    <property type="match status" value="1"/>
</dbReference>
<reference evidence="4" key="2">
    <citation type="submission" date="2015-01" db="EMBL/GenBank/DDBJ databases">
        <title>Evolutionary Origins and Diversification of the Mycorrhizal Mutualists.</title>
        <authorList>
            <consortium name="DOE Joint Genome Institute"/>
            <consortium name="Mycorrhizal Genomics Consortium"/>
            <person name="Kohler A."/>
            <person name="Kuo A."/>
            <person name="Nagy L.G."/>
            <person name="Floudas D."/>
            <person name="Copeland A."/>
            <person name="Barry K.W."/>
            <person name="Cichocki N."/>
            <person name="Veneault-Fourrey C."/>
            <person name="LaButti K."/>
            <person name="Lindquist E.A."/>
            <person name="Lipzen A."/>
            <person name="Lundell T."/>
            <person name="Morin E."/>
            <person name="Murat C."/>
            <person name="Riley R."/>
            <person name="Ohm R."/>
            <person name="Sun H."/>
            <person name="Tunlid A."/>
            <person name="Henrissat B."/>
            <person name="Grigoriev I.V."/>
            <person name="Hibbett D.S."/>
            <person name="Martin F."/>
        </authorList>
    </citation>
    <scope>NUCLEOTIDE SEQUENCE [LARGE SCALE GENOMIC DNA]</scope>
    <source>
        <strain evidence="4">Zn</strain>
    </source>
</reference>
<dbReference type="GO" id="GO:0007165">
    <property type="term" value="P:signal transduction"/>
    <property type="evidence" value="ECO:0007669"/>
    <property type="project" value="InterPro"/>
</dbReference>
<organism evidence="3 4">
    <name type="scientific">Oidiodendron maius (strain Zn)</name>
    <dbReference type="NCBI Taxonomy" id="913774"/>
    <lineage>
        <taxon>Eukaryota</taxon>
        <taxon>Fungi</taxon>
        <taxon>Dikarya</taxon>
        <taxon>Ascomycota</taxon>
        <taxon>Pezizomycotina</taxon>
        <taxon>Leotiomycetes</taxon>
        <taxon>Leotiomycetes incertae sedis</taxon>
        <taxon>Myxotrichaceae</taxon>
        <taxon>Oidiodendron</taxon>
    </lineage>
</organism>
<dbReference type="Pfam" id="PF13489">
    <property type="entry name" value="Methyltransf_23"/>
    <property type="match status" value="1"/>
</dbReference>
<reference evidence="3 4" key="1">
    <citation type="submission" date="2014-04" db="EMBL/GenBank/DDBJ databases">
        <authorList>
            <consortium name="DOE Joint Genome Institute"/>
            <person name="Kuo A."/>
            <person name="Martino E."/>
            <person name="Perotto S."/>
            <person name="Kohler A."/>
            <person name="Nagy L.G."/>
            <person name="Floudas D."/>
            <person name="Copeland A."/>
            <person name="Barry K.W."/>
            <person name="Cichocki N."/>
            <person name="Veneault-Fourrey C."/>
            <person name="LaButti K."/>
            <person name="Lindquist E.A."/>
            <person name="Lipzen A."/>
            <person name="Lundell T."/>
            <person name="Morin E."/>
            <person name="Murat C."/>
            <person name="Sun H."/>
            <person name="Tunlid A."/>
            <person name="Henrissat B."/>
            <person name="Grigoriev I.V."/>
            <person name="Hibbett D.S."/>
            <person name="Martin F."/>
            <person name="Nordberg H.P."/>
            <person name="Cantor M.N."/>
            <person name="Hua S.X."/>
        </authorList>
    </citation>
    <scope>NUCLEOTIDE SEQUENCE [LARGE SCALE GENOMIC DNA]</scope>
    <source>
        <strain evidence="3 4">Zn</strain>
    </source>
</reference>
<dbReference type="GO" id="GO:0003924">
    <property type="term" value="F:GTPase activity"/>
    <property type="evidence" value="ECO:0007669"/>
    <property type="project" value="InterPro"/>
</dbReference>
<name>A0A0C3C2S1_OIDMZ</name>
<dbReference type="PANTHER" id="PTHR24070">
    <property type="entry name" value="RAS, DI-RAS, AND RHEB FAMILY MEMBERS OF SMALL GTPASE SUPERFAMILY"/>
    <property type="match status" value="1"/>
</dbReference>
<evidence type="ECO:0000313" key="4">
    <source>
        <dbReference type="Proteomes" id="UP000054321"/>
    </source>
</evidence>
<evidence type="ECO:0000256" key="2">
    <source>
        <dbReference type="ARBA" id="ARBA00023134"/>
    </source>
</evidence>
<dbReference type="InterPro" id="IPR001806">
    <property type="entry name" value="Small_GTPase"/>
</dbReference>
<dbReference type="InParanoid" id="A0A0C3C2S1"/>
<dbReference type="InterPro" id="IPR027417">
    <property type="entry name" value="P-loop_NTPase"/>
</dbReference>
<dbReference type="Gene3D" id="3.40.50.150">
    <property type="entry name" value="Vaccinia Virus protein VP39"/>
    <property type="match status" value="1"/>
</dbReference>
<dbReference type="InterPro" id="IPR020849">
    <property type="entry name" value="Small_GTPase_Ras-type"/>
</dbReference>
<accession>A0A0C3C2S1</accession>
<protein>
    <recommendedName>
        <fullName evidence="5">Methyltransferase domain-containing protein</fullName>
    </recommendedName>
</protein>
<keyword evidence="4" id="KW-1185">Reference proteome</keyword>
<dbReference type="GO" id="GO:0005525">
    <property type="term" value="F:GTP binding"/>
    <property type="evidence" value="ECO:0007669"/>
    <property type="project" value="UniProtKB-KW"/>
</dbReference>
<keyword evidence="1" id="KW-0547">Nucleotide-binding</keyword>
<sequence length="566" mass="63863">MAKTYKIGVFGPQQVGKTSLTLRCCGLNPFEFTYGPTIEDSYRKSFTVDGNPCAVEFLDTGGSGNYDKIRDQWISNCGALIYVYDISDALSFGRVRQQLCDAQTFLLNLHKKFPTTPTIQIALVGNKVDKQQMREVSEKEGRQLADKYEATFWETSARDAKGFCDACIHLLKAMGAGRDASSFTTEDSSTALKQPRTDWMQLVLRHTPEWVQQHPLSAEYRGILVPIEAAQEIDEIDSAYGSDLETKVVNPSRSLSYEENGRTYHTFGRTKYWGPNDKRACELLELGHKIWKLVLPGLYAAPLEGNSSSFLDLGTGTGTWAIDVAKKYKGSEVVGIDVSDIQPRAVPQNVEFFLDDFNLENYEERARYDMIRGRDLYGSVLNWPRLIGKCFKALKPGGWLECAGSSLPIPADTLEESRVLLQWKQTFVDAGEKNGMTFDVRSKLEWWLEAAGFVEVEVKKITVPVGGRSKLGKMSLKRLDRGLFDFSGRLLSEVLGWSLARITVFLAAVRKELRKNKARVIHYQELWVRTYDPIDYSEMNTLFQVRKGLAIWEGEQDSGILDKTES</sequence>
<dbReference type="SUPFAM" id="SSF52540">
    <property type="entry name" value="P-loop containing nucleoside triphosphate hydrolases"/>
    <property type="match status" value="1"/>
</dbReference>
<dbReference type="Proteomes" id="UP000054321">
    <property type="component" value="Unassembled WGS sequence"/>
</dbReference>
<dbReference type="OrthoDB" id="3537870at2759"/>
<dbReference type="AlphaFoldDB" id="A0A0C3C2S1"/>
<dbReference type="SUPFAM" id="SSF53335">
    <property type="entry name" value="S-adenosyl-L-methionine-dependent methyltransferases"/>
    <property type="match status" value="1"/>
</dbReference>
<dbReference type="CDD" id="cd02440">
    <property type="entry name" value="AdoMet_MTases"/>
    <property type="match status" value="1"/>
</dbReference>
<gene>
    <name evidence="3" type="ORF">OIDMADRAFT_61815</name>
</gene>
<dbReference type="SMART" id="SM00173">
    <property type="entry name" value="RAS"/>
    <property type="match status" value="1"/>
</dbReference>
<dbReference type="Gene3D" id="3.40.50.300">
    <property type="entry name" value="P-loop containing nucleotide triphosphate hydrolases"/>
    <property type="match status" value="1"/>
</dbReference>
<dbReference type="STRING" id="913774.A0A0C3C2S1"/>
<dbReference type="PROSITE" id="PS51419">
    <property type="entry name" value="RAB"/>
    <property type="match status" value="1"/>
</dbReference>
<evidence type="ECO:0008006" key="5">
    <source>
        <dbReference type="Google" id="ProtNLM"/>
    </source>
</evidence>
<proteinExistence type="predicted"/>
<evidence type="ECO:0000313" key="3">
    <source>
        <dbReference type="EMBL" id="KIM93173.1"/>
    </source>
</evidence>
<dbReference type="SMART" id="SM00174">
    <property type="entry name" value="RHO"/>
    <property type="match status" value="1"/>
</dbReference>
<dbReference type="NCBIfam" id="TIGR00231">
    <property type="entry name" value="small_GTP"/>
    <property type="match status" value="1"/>
</dbReference>
<dbReference type="PRINTS" id="PR00449">
    <property type="entry name" value="RASTRNSFRMNG"/>
</dbReference>
<evidence type="ECO:0000256" key="1">
    <source>
        <dbReference type="ARBA" id="ARBA00022741"/>
    </source>
</evidence>
<dbReference type="SMART" id="SM00175">
    <property type="entry name" value="RAB"/>
    <property type="match status" value="1"/>
</dbReference>
<dbReference type="Pfam" id="PF00071">
    <property type="entry name" value="Ras"/>
    <property type="match status" value="1"/>
</dbReference>
<dbReference type="InterPro" id="IPR005225">
    <property type="entry name" value="Small_GTP-bd"/>
</dbReference>
<dbReference type="EMBL" id="KN832898">
    <property type="protein sequence ID" value="KIM93173.1"/>
    <property type="molecule type" value="Genomic_DNA"/>
</dbReference>